<accession>A0A965ZKI0</accession>
<evidence type="ECO:0000313" key="2">
    <source>
        <dbReference type="Proteomes" id="UP000638732"/>
    </source>
</evidence>
<proteinExistence type="predicted"/>
<comment type="caution">
    <text evidence="1">The sequence shown here is derived from an EMBL/GenBank/DDBJ whole genome shotgun (WGS) entry which is preliminary data.</text>
</comment>
<organism evidence="1 2">
    <name type="scientific">Mucilaginibacter agri</name>
    <dbReference type="NCBI Taxonomy" id="2695265"/>
    <lineage>
        <taxon>Bacteria</taxon>
        <taxon>Pseudomonadati</taxon>
        <taxon>Bacteroidota</taxon>
        <taxon>Sphingobacteriia</taxon>
        <taxon>Sphingobacteriales</taxon>
        <taxon>Sphingobacteriaceae</taxon>
        <taxon>Mucilaginibacter</taxon>
    </lineage>
</organism>
<protein>
    <submittedName>
        <fullName evidence="1">Uncharacterized protein</fullName>
    </submittedName>
</protein>
<sequence>MKFNKENIYELLPSIYRIRDAELNYPLKALIEIIAEQASVMQDNIAGLYDNWFIETCEEWVVPYIGDLLGVQNFHTIAGSPVSPRAYIANTLRYRRRKGIAPVLEQLAQDTTGLRAHVVEFFELLQTSQYLNHIRLQHPLTPDLRNMQQLANINTAFDTIAHTADVRHIASGRGEFNIPNIGLFIWRIQDYPLARVDAYRTVCIPDSPPSSPVSSVTNLFIFNPLGNDLNLFNNPVTKTEITYISTELNVPGLLQRRALYDELEARRQALVDGTALVYGYFNNQLEIEDDPTTARHPVFEIFANGADTAVPPEEILICNLAKCCTPPSKQSYPRLNSDGTYTLINKKITVAVDPVLGRFMFTDSSITSALVNYSYGFSGDVGGGPYSRQDTIPLIFQKKQAADSKATVTWQAGVSKTETGTGIFDTIQKALDEWNGLNAGATGIIAIMDSRSYFEDLNIVIKEKSNLLIIAADWPQRIVDDSLPGETERIDGDIIADDLRPHIAGDIKITGVVSGADIERDDCGELTLNGLLIDGKVSVLKGCLGELDLVHCTVVPYKKGVEIIAGVVEEESNEWLSVNITKSICGYVNLNNTNAVLLSAQDSIIDSDIGTGFSISATNTAIQLVRVTAFGKTLAKTIEADGCIFNDTVTAQRRQAGCMRFCYIPIKNSQTPRKYHCQPDLEINTETDEQSTTTTLSDAEKNDIITQVSGWLVPAFTSVNYKDYGYGQLSNNCPVQITAGADNGSEMGVFNFLQQPQRRSNLQIALSEYLPVSMEAGVIYVT</sequence>
<evidence type="ECO:0000313" key="1">
    <source>
        <dbReference type="EMBL" id="NCD71698.1"/>
    </source>
</evidence>
<name>A0A965ZKI0_9SPHI</name>
<dbReference type="RefSeq" id="WP_166587681.1">
    <property type="nucleotide sequence ID" value="NZ_WWEO01000045.1"/>
</dbReference>
<dbReference type="EMBL" id="WWEO01000045">
    <property type="protein sequence ID" value="NCD71698.1"/>
    <property type="molecule type" value="Genomic_DNA"/>
</dbReference>
<keyword evidence="2" id="KW-1185">Reference proteome</keyword>
<gene>
    <name evidence="1" type="ORF">GSY63_20195</name>
</gene>
<dbReference type="Proteomes" id="UP000638732">
    <property type="component" value="Unassembled WGS sequence"/>
</dbReference>
<reference evidence="1" key="1">
    <citation type="submission" date="2020-01" db="EMBL/GenBank/DDBJ databases">
        <authorList>
            <person name="Seo Y.L."/>
        </authorList>
    </citation>
    <scope>NUCLEOTIDE SEQUENCE</scope>
    <source>
        <strain evidence="1">R11</strain>
    </source>
</reference>
<dbReference type="AlphaFoldDB" id="A0A965ZKI0"/>
<reference evidence="1" key="2">
    <citation type="submission" date="2020-10" db="EMBL/GenBank/DDBJ databases">
        <title>Mucilaginibacter sp. nov., isolated from soil.</title>
        <authorList>
            <person name="Jeon C.O."/>
        </authorList>
    </citation>
    <scope>NUCLEOTIDE SEQUENCE</scope>
    <source>
        <strain evidence="1">R11</strain>
    </source>
</reference>